<dbReference type="EMBL" id="BRXS01000007">
    <property type="protein sequence ID" value="GLC27884.1"/>
    <property type="molecule type" value="Genomic_DNA"/>
</dbReference>
<dbReference type="RefSeq" id="WP_284352313.1">
    <property type="nucleotide sequence ID" value="NZ_BRXS01000007.1"/>
</dbReference>
<dbReference type="Pfam" id="PF13036">
    <property type="entry name" value="LpoB"/>
    <property type="match status" value="1"/>
</dbReference>
<evidence type="ECO:0000256" key="1">
    <source>
        <dbReference type="SAM" id="SignalP"/>
    </source>
</evidence>
<dbReference type="Gene3D" id="3.40.50.10610">
    <property type="entry name" value="ABC-type transport auxiliary lipoprotein component"/>
    <property type="match status" value="1"/>
</dbReference>
<keyword evidence="1" id="KW-0732">Signal</keyword>
<dbReference type="Proteomes" id="UP001161325">
    <property type="component" value="Unassembled WGS sequence"/>
</dbReference>
<evidence type="ECO:0000313" key="2">
    <source>
        <dbReference type="EMBL" id="GLC27884.1"/>
    </source>
</evidence>
<dbReference type="InterPro" id="IPR014094">
    <property type="entry name" value="LpoB"/>
</dbReference>
<name>A0AA37VG38_9BACT</name>
<evidence type="ECO:0000313" key="3">
    <source>
        <dbReference type="Proteomes" id="UP001161325"/>
    </source>
</evidence>
<organism evidence="2 3">
    <name type="scientific">Roseisolibacter agri</name>
    <dbReference type="NCBI Taxonomy" id="2014610"/>
    <lineage>
        <taxon>Bacteria</taxon>
        <taxon>Pseudomonadati</taxon>
        <taxon>Gemmatimonadota</taxon>
        <taxon>Gemmatimonadia</taxon>
        <taxon>Gemmatimonadales</taxon>
        <taxon>Gemmatimonadaceae</taxon>
        <taxon>Roseisolibacter</taxon>
    </lineage>
</organism>
<proteinExistence type="predicted"/>
<dbReference type="AlphaFoldDB" id="A0AA37VG38"/>
<evidence type="ECO:0008006" key="4">
    <source>
        <dbReference type="Google" id="ProtNLM"/>
    </source>
</evidence>
<feature type="signal peptide" evidence="1">
    <location>
        <begin position="1"/>
        <end position="42"/>
    </location>
</feature>
<protein>
    <recommendedName>
        <fullName evidence="4">Penicillin-binding protein activator LpoB</fullName>
    </recommendedName>
</protein>
<comment type="caution">
    <text evidence="2">The sequence shown here is derived from an EMBL/GenBank/DDBJ whole genome shotgun (WGS) entry which is preliminary data.</text>
</comment>
<gene>
    <name evidence="2" type="ORF">rosag_43970</name>
</gene>
<feature type="chain" id="PRO_5041355178" description="Penicillin-binding protein activator LpoB" evidence="1">
    <location>
        <begin position="43"/>
        <end position="224"/>
    </location>
</feature>
<sequence>MLADPVHHYPRPATRGPSAARPLARSIALALCAVLATGVATACNNTRVARIDPASVTDLSGRWNDADSRLVAQALVGQALEAPWLARASDQRGGQAPSLIVGRFGNRTLEHIPVGTFVKDVERALAGTGAVTVVASADERGELRAERADQQQFASAGTRGRLASETGARYVLQGEVQAIEDAEGRERVIYYQVDAALVDLESNAKVWVGQHKIKKYVDRRRFGW</sequence>
<reference evidence="2" key="1">
    <citation type="submission" date="2022-08" db="EMBL/GenBank/DDBJ databases">
        <title>Draft genome sequencing of Roseisolibacter agri AW1220.</title>
        <authorList>
            <person name="Tobiishi Y."/>
            <person name="Tonouchi A."/>
        </authorList>
    </citation>
    <scope>NUCLEOTIDE SEQUENCE</scope>
    <source>
        <strain evidence="2">AW1220</strain>
    </source>
</reference>
<keyword evidence="3" id="KW-1185">Reference proteome</keyword>
<accession>A0AA37VG38</accession>